<name>A0A8T1WKM5_9STRA</name>
<reference evidence="2" key="1">
    <citation type="submission" date="2021-02" db="EMBL/GenBank/DDBJ databases">
        <authorList>
            <person name="Palmer J.M."/>
        </authorList>
    </citation>
    <scope>NUCLEOTIDE SEQUENCE</scope>
    <source>
        <strain evidence="2">SCRP734</strain>
    </source>
</reference>
<feature type="transmembrane region" description="Helical" evidence="1">
    <location>
        <begin position="21"/>
        <end position="46"/>
    </location>
</feature>
<organism evidence="2 3">
    <name type="scientific">Phytophthora pseudosyringae</name>
    <dbReference type="NCBI Taxonomy" id="221518"/>
    <lineage>
        <taxon>Eukaryota</taxon>
        <taxon>Sar</taxon>
        <taxon>Stramenopiles</taxon>
        <taxon>Oomycota</taxon>
        <taxon>Peronosporomycetes</taxon>
        <taxon>Peronosporales</taxon>
        <taxon>Peronosporaceae</taxon>
        <taxon>Phytophthora</taxon>
    </lineage>
</organism>
<comment type="caution">
    <text evidence="2">The sequence shown here is derived from an EMBL/GenBank/DDBJ whole genome shotgun (WGS) entry which is preliminary data.</text>
</comment>
<keyword evidence="1" id="KW-1133">Transmembrane helix</keyword>
<keyword evidence="1" id="KW-0812">Transmembrane</keyword>
<evidence type="ECO:0000256" key="1">
    <source>
        <dbReference type="SAM" id="Phobius"/>
    </source>
</evidence>
<dbReference type="EMBL" id="JAGDFM010000007">
    <property type="protein sequence ID" value="KAG7392964.1"/>
    <property type="molecule type" value="Genomic_DNA"/>
</dbReference>
<accession>A0A8T1WKM5</accession>
<keyword evidence="3" id="KW-1185">Reference proteome</keyword>
<evidence type="ECO:0000313" key="2">
    <source>
        <dbReference type="EMBL" id="KAG7392964.1"/>
    </source>
</evidence>
<dbReference type="AlphaFoldDB" id="A0A8T1WKM5"/>
<sequence>MRPSKRRRHFTRPSDTMQLRGYGFVVTVVLYAAAGVTGAASLSYVAGYGDEACTSTPTQFVFRANASCASSKCSAVSGSSVYRSEACSTISDYAEVLAAAFQSKLVLVAKKYSD</sequence>
<dbReference type="Proteomes" id="UP000694044">
    <property type="component" value="Unassembled WGS sequence"/>
</dbReference>
<protein>
    <submittedName>
        <fullName evidence="2">Uncharacterized protein</fullName>
    </submittedName>
</protein>
<dbReference type="OrthoDB" id="125063at2759"/>
<gene>
    <name evidence="2" type="ORF">PHYPSEUDO_013452</name>
</gene>
<keyword evidence="1" id="KW-0472">Membrane</keyword>
<evidence type="ECO:0000313" key="3">
    <source>
        <dbReference type="Proteomes" id="UP000694044"/>
    </source>
</evidence>
<proteinExistence type="predicted"/>